<dbReference type="RefSeq" id="WP_221860231.1">
    <property type="nucleotide sequence ID" value="NZ_JAIKTU010000005.1"/>
</dbReference>
<feature type="domain" description="Peptidase MA-like" evidence="1">
    <location>
        <begin position="144"/>
        <end position="249"/>
    </location>
</feature>
<gene>
    <name evidence="2" type="ORF">K5V21_06765</name>
</gene>
<proteinExistence type="predicted"/>
<accession>A0ABS7KWG3</accession>
<comment type="caution">
    <text evidence="2">The sequence shown here is derived from an EMBL/GenBank/DDBJ whole genome shotgun (WGS) entry which is preliminary data.</text>
</comment>
<evidence type="ECO:0000313" key="2">
    <source>
        <dbReference type="EMBL" id="MBY0755153.1"/>
    </source>
</evidence>
<protein>
    <recommendedName>
        <fullName evidence="1">Peptidase MA-like domain-containing protein</fullName>
    </recommendedName>
</protein>
<evidence type="ECO:0000259" key="1">
    <source>
        <dbReference type="Pfam" id="PF13485"/>
    </source>
</evidence>
<dbReference type="Pfam" id="PF13485">
    <property type="entry name" value="Peptidase_MA_2"/>
    <property type="match status" value="1"/>
</dbReference>
<evidence type="ECO:0000313" key="3">
    <source>
        <dbReference type="Proteomes" id="UP001299068"/>
    </source>
</evidence>
<dbReference type="Proteomes" id="UP001299068">
    <property type="component" value="Unassembled WGS sequence"/>
</dbReference>
<reference evidence="2 3" key="1">
    <citation type="journal article" date="2021" name="Cell Host Microbe">
        <title>in vivo commensal control of Clostridioides difficile virulence.</title>
        <authorList>
            <person name="Girinathan B.P."/>
            <person name="Dibenedetto N."/>
            <person name="Worley J.N."/>
            <person name="Peltier J."/>
            <person name="Arrieta-Ortiz M.L."/>
            <person name="Rupa Christinal Immanuel S."/>
            <person name="Lavin R."/>
            <person name="Delaney M.L."/>
            <person name="Cummins C."/>
            <person name="Hoffmann M."/>
            <person name="Luo Y."/>
            <person name="Gonzalez-Escalona N."/>
            <person name="Allard M."/>
            <person name="Onderdonk A.B."/>
            <person name="Gerber G.K."/>
            <person name="Sonenshein A.L."/>
            <person name="Baliga N."/>
            <person name="Dupuy B."/>
            <person name="Bry L."/>
        </authorList>
    </citation>
    <scope>NUCLEOTIDE SEQUENCE [LARGE SCALE GENOMIC DNA]</scope>
    <source>
        <strain evidence="2 3">DSM 599</strain>
    </source>
</reference>
<dbReference type="InterPro" id="IPR039568">
    <property type="entry name" value="Peptidase_MA-like_dom"/>
</dbReference>
<keyword evidence="3" id="KW-1185">Reference proteome</keyword>
<dbReference type="EMBL" id="JAIKTU010000005">
    <property type="protein sequence ID" value="MBY0755153.1"/>
    <property type="molecule type" value="Genomic_DNA"/>
</dbReference>
<name>A0ABS7KWG3_CLOSR</name>
<sequence length="277" mass="32243">MGWEKKFRNILKNFVLIVLAIILGVVTLNLPTINSVKAFAEENVVKKFVNIKVTRGMESLELENGSEYYEKNINNENKDIIEKWLKQARKDTSIVFDINGEYKVDIVIFNSEDEFMEALKININDVAAIYLNDTIYMYKGSIKGRNIIHEYAHHIVNYYCKENDINKYNIPTWFEEGVAEYTSMIHNEGELIYVVDIDKKVDFRNLGNSNEEISNMINDGYNVYGQSYLVIKEIVKEKGIDVIMNILNDSKYMEFYTAFEKNVGRSIEEVTDNLKEV</sequence>
<organism evidence="2 3">
    <name type="scientific">Clostridium sardiniense</name>
    <name type="common">Clostridium absonum</name>
    <dbReference type="NCBI Taxonomy" id="29369"/>
    <lineage>
        <taxon>Bacteria</taxon>
        <taxon>Bacillati</taxon>
        <taxon>Bacillota</taxon>
        <taxon>Clostridia</taxon>
        <taxon>Eubacteriales</taxon>
        <taxon>Clostridiaceae</taxon>
        <taxon>Clostridium</taxon>
    </lineage>
</organism>